<keyword evidence="2 7" id="KW-0820">tRNA-binding</keyword>
<dbReference type="GO" id="GO:0004045">
    <property type="term" value="F:peptidyl-tRNA hydrolase activity"/>
    <property type="evidence" value="ECO:0007669"/>
    <property type="project" value="UniProtKB-UniRule"/>
</dbReference>
<dbReference type="CDD" id="cd00462">
    <property type="entry name" value="PTH"/>
    <property type="match status" value="1"/>
</dbReference>
<dbReference type="Gene3D" id="3.40.50.1470">
    <property type="entry name" value="Peptidyl-tRNA hydrolase"/>
    <property type="match status" value="1"/>
</dbReference>
<protein>
    <recommendedName>
        <fullName evidence="6 7">Peptidyl-tRNA hydrolase</fullName>
        <shortName evidence="7">Pth</shortName>
        <ecNumber evidence="1 7">3.1.1.29</ecNumber>
    </recommendedName>
</protein>
<dbReference type="EC" id="3.1.1.29" evidence="1 7"/>
<comment type="subunit">
    <text evidence="7">Monomer.</text>
</comment>
<comment type="subcellular location">
    <subcellularLocation>
        <location evidence="7">Cytoplasm</location>
    </subcellularLocation>
</comment>
<keyword evidence="7" id="KW-0963">Cytoplasm</keyword>
<evidence type="ECO:0000256" key="8">
    <source>
        <dbReference type="RuleBase" id="RU000673"/>
    </source>
</evidence>
<dbReference type="PROSITE" id="PS01196">
    <property type="entry name" value="PEPT_TRNA_HYDROL_2"/>
    <property type="match status" value="1"/>
</dbReference>
<comment type="function">
    <text evidence="7">Catalyzes the release of premature peptidyl moieties from peptidyl-tRNA molecules trapped in stalled 50S ribosomal subunits, and thus maintains levels of free tRNAs and 50S ribosomes.</text>
</comment>
<dbReference type="HAMAP" id="MF_00083">
    <property type="entry name" value="Pept_tRNA_hydro_bact"/>
    <property type="match status" value="1"/>
</dbReference>
<dbReference type="InterPro" id="IPR001328">
    <property type="entry name" value="Pept_tRNA_hydro"/>
</dbReference>
<dbReference type="InterPro" id="IPR036416">
    <property type="entry name" value="Pept_tRNA_hydro_sf"/>
</dbReference>
<feature type="active site" description="Proton acceptor" evidence="7">
    <location>
        <position position="49"/>
    </location>
</feature>
<evidence type="ECO:0000256" key="2">
    <source>
        <dbReference type="ARBA" id="ARBA00022555"/>
    </source>
</evidence>
<dbReference type="AlphaFoldDB" id="A0A1M7YCY0"/>
<dbReference type="InterPro" id="IPR018171">
    <property type="entry name" value="Pept_tRNA_hydro_CS"/>
</dbReference>
<evidence type="ECO:0000313" key="11">
    <source>
        <dbReference type="Proteomes" id="UP000184603"/>
    </source>
</evidence>
<proteinExistence type="inferred from homology"/>
<sequence length="223" mass="24869">MDGYVEANPEMVLPSPDFCIYAGDILMTDNEFLFIGLGNPGPKYSDTRHNVGFLVVDELARLWGETITSQKWEAQFCRLSRWSSRLTLIKPMTYMNLSGRAVAQFVNFYRIPVENIVVIHDDLDMHPGRLKLVTGGGAGGHNGIRSITQHLGDNGFHRLKIGIGRPGKNGVHPDFPVDQYVLSAMSRDEVELMNERISSIEDGLKYFVSDGPARAMSLINSIK</sequence>
<dbReference type="STRING" id="1121416.SAMN02745220_03493"/>
<accession>A0A1M7YCY0</accession>
<evidence type="ECO:0000256" key="5">
    <source>
        <dbReference type="ARBA" id="ARBA00038063"/>
    </source>
</evidence>
<comment type="function">
    <text evidence="7">Hydrolyzes ribosome-free peptidyl-tRNAs (with 1 or more amino acids incorporated), which drop off the ribosome during protein synthesis, or as a result of ribosome stalling.</text>
</comment>
<dbReference type="NCBIfam" id="TIGR00447">
    <property type="entry name" value="pth"/>
    <property type="match status" value="1"/>
</dbReference>
<dbReference type="PROSITE" id="PS01195">
    <property type="entry name" value="PEPT_TRNA_HYDROL_1"/>
    <property type="match status" value="1"/>
</dbReference>
<organism evidence="10 11">
    <name type="scientific">Desulfopila aestuarii DSM 18488</name>
    <dbReference type="NCBI Taxonomy" id="1121416"/>
    <lineage>
        <taxon>Bacteria</taxon>
        <taxon>Pseudomonadati</taxon>
        <taxon>Thermodesulfobacteriota</taxon>
        <taxon>Desulfobulbia</taxon>
        <taxon>Desulfobulbales</taxon>
        <taxon>Desulfocapsaceae</taxon>
        <taxon>Desulfopila</taxon>
    </lineage>
</organism>
<dbReference type="FunFam" id="3.40.50.1470:FF:000001">
    <property type="entry name" value="Peptidyl-tRNA hydrolase"/>
    <property type="match status" value="1"/>
</dbReference>
<dbReference type="EMBL" id="FRFE01000019">
    <property type="protein sequence ID" value="SHO50494.1"/>
    <property type="molecule type" value="Genomic_DNA"/>
</dbReference>
<feature type="binding site" evidence="7">
    <location>
        <position position="44"/>
    </location>
    <ligand>
        <name>tRNA</name>
        <dbReference type="ChEBI" id="CHEBI:17843"/>
    </ligand>
</feature>
<evidence type="ECO:0000256" key="7">
    <source>
        <dbReference type="HAMAP-Rule" id="MF_00083"/>
    </source>
</evidence>
<feature type="site" description="Stabilizes the basic form of H active site to accept a proton" evidence="7">
    <location>
        <position position="121"/>
    </location>
</feature>
<dbReference type="SUPFAM" id="SSF53178">
    <property type="entry name" value="Peptidyl-tRNA hydrolase-like"/>
    <property type="match status" value="1"/>
</dbReference>
<feature type="binding site" evidence="7">
    <location>
        <position position="96"/>
    </location>
    <ligand>
        <name>tRNA</name>
        <dbReference type="ChEBI" id="CHEBI:17843"/>
    </ligand>
</feature>
<dbReference type="PANTHER" id="PTHR17224:SF1">
    <property type="entry name" value="PEPTIDYL-TRNA HYDROLASE"/>
    <property type="match status" value="1"/>
</dbReference>
<evidence type="ECO:0000256" key="9">
    <source>
        <dbReference type="RuleBase" id="RU004320"/>
    </source>
</evidence>
<feature type="binding site" evidence="7">
    <location>
        <position position="142"/>
    </location>
    <ligand>
        <name>tRNA</name>
        <dbReference type="ChEBI" id="CHEBI:17843"/>
    </ligand>
</feature>
<dbReference type="GO" id="GO:0000049">
    <property type="term" value="F:tRNA binding"/>
    <property type="evidence" value="ECO:0007669"/>
    <property type="project" value="UniProtKB-UniRule"/>
</dbReference>
<dbReference type="PANTHER" id="PTHR17224">
    <property type="entry name" value="PEPTIDYL-TRNA HYDROLASE"/>
    <property type="match status" value="1"/>
</dbReference>
<keyword evidence="3 7" id="KW-0378">Hydrolase</keyword>
<dbReference type="Proteomes" id="UP000184603">
    <property type="component" value="Unassembled WGS sequence"/>
</dbReference>
<evidence type="ECO:0000256" key="4">
    <source>
        <dbReference type="ARBA" id="ARBA00022884"/>
    </source>
</evidence>
<dbReference type="GO" id="GO:0005737">
    <property type="term" value="C:cytoplasm"/>
    <property type="evidence" value="ECO:0007669"/>
    <property type="project" value="UniProtKB-SubCell"/>
</dbReference>
<evidence type="ECO:0000256" key="3">
    <source>
        <dbReference type="ARBA" id="ARBA00022801"/>
    </source>
</evidence>
<comment type="catalytic activity">
    <reaction evidence="7 8">
        <text>an N-acyl-L-alpha-aminoacyl-tRNA + H2O = an N-acyl-L-amino acid + a tRNA + H(+)</text>
        <dbReference type="Rhea" id="RHEA:54448"/>
        <dbReference type="Rhea" id="RHEA-COMP:10123"/>
        <dbReference type="Rhea" id="RHEA-COMP:13883"/>
        <dbReference type="ChEBI" id="CHEBI:15377"/>
        <dbReference type="ChEBI" id="CHEBI:15378"/>
        <dbReference type="ChEBI" id="CHEBI:59874"/>
        <dbReference type="ChEBI" id="CHEBI:78442"/>
        <dbReference type="ChEBI" id="CHEBI:138191"/>
        <dbReference type="EC" id="3.1.1.29"/>
    </reaction>
</comment>
<feature type="site" description="Discriminates between blocked and unblocked aminoacyl-tRNA" evidence="7">
    <location>
        <position position="39"/>
    </location>
</feature>
<dbReference type="GO" id="GO:0072344">
    <property type="term" value="P:rescue of stalled ribosome"/>
    <property type="evidence" value="ECO:0007669"/>
    <property type="project" value="UniProtKB-UniRule"/>
</dbReference>
<evidence type="ECO:0000313" key="10">
    <source>
        <dbReference type="EMBL" id="SHO50494.1"/>
    </source>
</evidence>
<reference evidence="10 11" key="1">
    <citation type="submission" date="2016-12" db="EMBL/GenBank/DDBJ databases">
        <authorList>
            <person name="Song W.-J."/>
            <person name="Kurnit D.M."/>
        </authorList>
    </citation>
    <scope>NUCLEOTIDE SEQUENCE [LARGE SCALE GENOMIC DNA]</scope>
    <source>
        <strain evidence="10 11">DSM 18488</strain>
    </source>
</reference>
<name>A0A1M7YCY0_9BACT</name>
<gene>
    <name evidence="7" type="primary">pth</name>
    <name evidence="10" type="ORF">SAMN02745220_03493</name>
</gene>
<keyword evidence="11" id="KW-1185">Reference proteome</keyword>
<evidence type="ECO:0000256" key="1">
    <source>
        <dbReference type="ARBA" id="ARBA00013260"/>
    </source>
</evidence>
<feature type="binding site" evidence="7">
    <location>
        <position position="94"/>
    </location>
    <ligand>
        <name>tRNA</name>
        <dbReference type="ChEBI" id="CHEBI:17843"/>
    </ligand>
</feature>
<keyword evidence="4 7" id="KW-0694">RNA-binding</keyword>
<evidence type="ECO:0000256" key="6">
    <source>
        <dbReference type="ARBA" id="ARBA00050038"/>
    </source>
</evidence>
<dbReference type="GO" id="GO:0006515">
    <property type="term" value="P:protein quality control for misfolded or incompletely synthesized proteins"/>
    <property type="evidence" value="ECO:0007669"/>
    <property type="project" value="UniProtKB-UniRule"/>
</dbReference>
<comment type="similarity">
    <text evidence="5 7 9">Belongs to the PTH family.</text>
</comment>
<dbReference type="Pfam" id="PF01195">
    <property type="entry name" value="Pept_tRNA_hydro"/>
    <property type="match status" value="1"/>
</dbReference>